<dbReference type="GO" id="GO:0045271">
    <property type="term" value="C:respiratory chain complex I"/>
    <property type="evidence" value="ECO:0007669"/>
    <property type="project" value="InterPro"/>
</dbReference>
<evidence type="ECO:0000313" key="3">
    <source>
        <dbReference type="Proteomes" id="UP000054408"/>
    </source>
</evidence>
<dbReference type="PANTHER" id="PTHR36987">
    <property type="entry name" value="NADH DEHYDROGENASE [UBIQUINONE] 1 BETA SUBCOMPLEX SUBUNIT 2-LIKE"/>
    <property type="match status" value="1"/>
</dbReference>
<dbReference type="InterPro" id="IPR044980">
    <property type="entry name" value="NDUFB2_plant/fungi"/>
</dbReference>
<dbReference type="PANTHER" id="PTHR36987:SF1">
    <property type="entry name" value="NADH DEHYDROGENASE [UBIQUINONE] 1 BETA SUBCOMPLEX SUBUNIT 2"/>
    <property type="match status" value="1"/>
</dbReference>
<reference evidence="2 3" key="1">
    <citation type="submission" date="2010-05" db="EMBL/GenBank/DDBJ databases">
        <title>The Genome Sequence of Thecamonas trahens ATCC 50062.</title>
        <authorList>
            <consortium name="The Broad Institute Genome Sequencing Platform"/>
            <person name="Russ C."/>
            <person name="Cuomo C."/>
            <person name="Shea T."/>
            <person name="Young S.K."/>
            <person name="Zeng Q."/>
            <person name="Koehrsen M."/>
            <person name="Haas B."/>
            <person name="Borodovsky M."/>
            <person name="Guigo R."/>
            <person name="Alvarado L."/>
            <person name="Berlin A."/>
            <person name="Bochicchio J."/>
            <person name="Borenstein D."/>
            <person name="Chapman S."/>
            <person name="Chen Z."/>
            <person name="Freedman E."/>
            <person name="Gellesch M."/>
            <person name="Goldberg J."/>
            <person name="Griggs A."/>
            <person name="Gujja S."/>
            <person name="Heilman E."/>
            <person name="Heiman D."/>
            <person name="Hepburn T."/>
            <person name="Howarth C."/>
            <person name="Jen D."/>
            <person name="Larson L."/>
            <person name="Mehta T."/>
            <person name="Park D."/>
            <person name="Pearson M."/>
            <person name="Roberts A."/>
            <person name="Saif S."/>
            <person name="Shenoy N."/>
            <person name="Sisk P."/>
            <person name="Stolte C."/>
            <person name="Sykes S."/>
            <person name="Thomson T."/>
            <person name="Walk T."/>
            <person name="White J."/>
            <person name="Yandava C."/>
            <person name="Burger G."/>
            <person name="Gray M.W."/>
            <person name="Holland P.W.H."/>
            <person name="King N."/>
            <person name="Lang F.B.F."/>
            <person name="Roger A.J."/>
            <person name="Ruiz-Trillo I."/>
            <person name="Lander E."/>
            <person name="Nusbaum C."/>
        </authorList>
    </citation>
    <scope>NUCLEOTIDE SEQUENCE [LARGE SCALE GENOMIC DNA]</scope>
    <source>
        <strain evidence="2 3">ATCC 50062</strain>
    </source>
</reference>
<dbReference type="AlphaFoldDB" id="A0A0L0DF40"/>
<dbReference type="Proteomes" id="UP000054408">
    <property type="component" value="Unassembled WGS sequence"/>
</dbReference>
<keyword evidence="3" id="KW-1185">Reference proteome</keyword>
<organism evidence="2 3">
    <name type="scientific">Thecamonas trahens ATCC 50062</name>
    <dbReference type="NCBI Taxonomy" id="461836"/>
    <lineage>
        <taxon>Eukaryota</taxon>
        <taxon>Apusozoa</taxon>
        <taxon>Apusomonadida</taxon>
        <taxon>Apusomonadidae</taxon>
        <taxon>Thecamonas</taxon>
    </lineage>
</organism>
<dbReference type="EMBL" id="GL349462">
    <property type="protein sequence ID" value="KNC50840.1"/>
    <property type="molecule type" value="Genomic_DNA"/>
</dbReference>
<evidence type="ECO:0000313" key="2">
    <source>
        <dbReference type="EMBL" id="KNC50840.1"/>
    </source>
</evidence>
<dbReference type="RefSeq" id="XP_013756795.1">
    <property type="nucleotide sequence ID" value="XM_013901341.1"/>
</dbReference>
<keyword evidence="1" id="KW-0812">Transmembrane</keyword>
<dbReference type="GO" id="GO:0005743">
    <property type="term" value="C:mitochondrial inner membrane"/>
    <property type="evidence" value="ECO:0007669"/>
    <property type="project" value="InterPro"/>
</dbReference>
<gene>
    <name evidence="2" type="ORF">AMSG_06743</name>
</gene>
<dbReference type="GeneID" id="25565830"/>
<accession>A0A0L0DF40</accession>
<keyword evidence="1" id="KW-1133">Transmembrane helix</keyword>
<feature type="transmembrane region" description="Helical" evidence="1">
    <location>
        <begin position="17"/>
        <end position="35"/>
    </location>
</feature>
<keyword evidence="1" id="KW-0472">Membrane</keyword>
<dbReference type="STRING" id="461836.A0A0L0DF40"/>
<dbReference type="eggNOG" id="ENOG502SF7Z">
    <property type="taxonomic scope" value="Eukaryota"/>
</dbReference>
<name>A0A0L0DF40_THETB</name>
<protein>
    <submittedName>
        <fullName evidence="2">Uncharacterized protein</fullName>
    </submittedName>
</protein>
<sequence>MASTVATDESSETVAGWHRKAAVAAGAVCWFWIMYRAKQDLPVMLGMRHPWEGHGHGDGHGDDHAHGEH</sequence>
<dbReference type="OrthoDB" id="531564at2759"/>
<evidence type="ECO:0000256" key="1">
    <source>
        <dbReference type="SAM" id="Phobius"/>
    </source>
</evidence>
<proteinExistence type="predicted"/>